<keyword evidence="2" id="KW-1185">Reference proteome</keyword>
<dbReference type="Pfam" id="PF08882">
    <property type="entry name" value="Acetone_carb_G"/>
    <property type="match status" value="1"/>
</dbReference>
<sequence>MSERASRDVLRDLETSRMSWGEVREILRQEKTPDRFAEYHAALAEATPFGDDVLLRLGEYLYVVREADGTHTVRCGECSHAFGDPRVNWKLSARVRIRRTLEEFMEIYHYEEVCPEPGIAEVREYLCPGCFTLLSVECVPIGYPPVFEFLPDLASVYEDILGQSAPADEDGKWVFEDRTLQAVQKWGTA</sequence>
<evidence type="ECO:0000313" key="1">
    <source>
        <dbReference type="EMBL" id="SHK72996.1"/>
    </source>
</evidence>
<name>A0A1M6UVB9_PSETH</name>
<dbReference type="STRING" id="1848.SAMN05443637_11128"/>
<reference evidence="1 2" key="1">
    <citation type="submission" date="2016-11" db="EMBL/GenBank/DDBJ databases">
        <authorList>
            <person name="Jaros S."/>
            <person name="Januszkiewicz K."/>
            <person name="Wedrychowicz H."/>
        </authorList>
    </citation>
    <scope>NUCLEOTIDE SEQUENCE [LARGE SCALE GENOMIC DNA]</scope>
    <source>
        <strain evidence="1 2">DSM 43832</strain>
    </source>
</reference>
<protein>
    <submittedName>
        <fullName evidence="1">Acetone carboxylase, gamma subunit</fullName>
    </submittedName>
</protein>
<accession>A0A1M6UVB9</accession>
<dbReference type="OrthoDB" id="3625943at2"/>
<dbReference type="InterPro" id="IPR016750">
    <property type="entry name" value="Aceto_COase_bsu/gsu"/>
</dbReference>
<dbReference type="EMBL" id="FRAP01000011">
    <property type="protein sequence ID" value="SHK72996.1"/>
    <property type="molecule type" value="Genomic_DNA"/>
</dbReference>
<proteinExistence type="predicted"/>
<gene>
    <name evidence="1" type="ORF">SAMN05443637_11128</name>
</gene>
<organism evidence="1 2">
    <name type="scientific">Pseudonocardia thermophila</name>
    <dbReference type="NCBI Taxonomy" id="1848"/>
    <lineage>
        <taxon>Bacteria</taxon>
        <taxon>Bacillati</taxon>
        <taxon>Actinomycetota</taxon>
        <taxon>Actinomycetes</taxon>
        <taxon>Pseudonocardiales</taxon>
        <taxon>Pseudonocardiaceae</taxon>
        <taxon>Pseudonocardia</taxon>
    </lineage>
</organism>
<dbReference type="AlphaFoldDB" id="A0A1M6UVB9"/>
<dbReference type="RefSeq" id="WP_073457756.1">
    <property type="nucleotide sequence ID" value="NZ_CALGVN010000022.1"/>
</dbReference>
<dbReference type="Proteomes" id="UP000184363">
    <property type="component" value="Unassembled WGS sequence"/>
</dbReference>
<evidence type="ECO:0000313" key="2">
    <source>
        <dbReference type="Proteomes" id="UP000184363"/>
    </source>
</evidence>